<reference evidence="3" key="1">
    <citation type="journal article" date="2019" name="Int. J. Syst. Evol. Microbiol.">
        <title>The Global Catalogue of Microorganisms (GCM) 10K type strain sequencing project: providing services to taxonomists for standard genome sequencing and annotation.</title>
        <authorList>
            <consortium name="The Broad Institute Genomics Platform"/>
            <consortium name="The Broad Institute Genome Sequencing Center for Infectious Disease"/>
            <person name="Wu L."/>
            <person name="Ma J."/>
        </authorList>
    </citation>
    <scope>NUCLEOTIDE SEQUENCE [LARGE SCALE GENOMIC DNA]</scope>
    <source>
        <strain evidence="3">SYNS20</strain>
    </source>
</reference>
<dbReference type="Proteomes" id="UP001596523">
    <property type="component" value="Unassembled WGS sequence"/>
</dbReference>
<keyword evidence="3" id="KW-1185">Reference proteome</keyword>
<evidence type="ECO:0000313" key="3">
    <source>
        <dbReference type="Proteomes" id="UP001596523"/>
    </source>
</evidence>
<sequence length="194" mass="21055">MPVLMAKGQQVPLHRPDGRPLNLMRMGIGWQHAPRPALLGALGLHRRGRLGAFAVLYGHGRFLDALFADNPRNPDESIEHLTGLVAEDTPAAGDSESFFARLSRLPPHADRIVFAVSSFDGSTFETVQSAHCRLVDESRGHELARYTFPAQGPHTALIMAEVTRTAGAWTMTAIGEPATCATFGDLLQAIERHG</sequence>
<dbReference type="PANTHER" id="PTHR32097">
    <property type="entry name" value="CAMP-BINDING PROTEIN 1-RELATED"/>
    <property type="match status" value="1"/>
</dbReference>
<proteinExistence type="predicted"/>
<evidence type="ECO:0000313" key="2">
    <source>
        <dbReference type="EMBL" id="MFC7308127.1"/>
    </source>
</evidence>
<evidence type="ECO:0000259" key="1">
    <source>
        <dbReference type="Pfam" id="PF02342"/>
    </source>
</evidence>
<comment type="caution">
    <text evidence="2">The sequence shown here is derived from an EMBL/GenBank/DDBJ whole genome shotgun (WGS) entry which is preliminary data.</text>
</comment>
<dbReference type="InterPro" id="IPR003325">
    <property type="entry name" value="TerD"/>
</dbReference>
<dbReference type="PANTHER" id="PTHR32097:SF17">
    <property type="entry name" value="CAMP-BINDING PROTEIN 1-RELATED"/>
    <property type="match status" value="1"/>
</dbReference>
<protein>
    <submittedName>
        <fullName evidence="2">TerD family protein</fullName>
    </submittedName>
</protein>
<name>A0ABW2JQM5_9ACTN</name>
<organism evidence="2 3">
    <name type="scientific">Streptomyces monticola</name>
    <dbReference type="NCBI Taxonomy" id="2666263"/>
    <lineage>
        <taxon>Bacteria</taxon>
        <taxon>Bacillati</taxon>
        <taxon>Actinomycetota</taxon>
        <taxon>Actinomycetes</taxon>
        <taxon>Kitasatosporales</taxon>
        <taxon>Streptomycetaceae</taxon>
        <taxon>Streptomyces</taxon>
    </lineage>
</organism>
<dbReference type="EMBL" id="JBHTCF010000014">
    <property type="protein sequence ID" value="MFC7308127.1"/>
    <property type="molecule type" value="Genomic_DNA"/>
</dbReference>
<dbReference type="RefSeq" id="WP_381835841.1">
    <property type="nucleotide sequence ID" value="NZ_JBHTCF010000014.1"/>
</dbReference>
<accession>A0ABW2JQM5</accession>
<feature type="domain" description="TerD" evidence="1">
    <location>
        <begin position="1"/>
        <end position="177"/>
    </location>
</feature>
<dbReference type="CDD" id="cd06974">
    <property type="entry name" value="TerD_like"/>
    <property type="match status" value="1"/>
</dbReference>
<dbReference type="Pfam" id="PF02342">
    <property type="entry name" value="TerD"/>
    <property type="match status" value="1"/>
</dbReference>
<dbReference type="Gene3D" id="2.60.60.30">
    <property type="entry name" value="sav2460 like domains"/>
    <property type="match status" value="1"/>
</dbReference>
<gene>
    <name evidence="2" type="ORF">ACFQVC_28355</name>
</gene>
<dbReference type="InterPro" id="IPR051324">
    <property type="entry name" value="Stress/Tellurium_Resist"/>
</dbReference>